<dbReference type="SMART" id="SM00409">
    <property type="entry name" value="IG"/>
    <property type="match status" value="1"/>
</dbReference>
<dbReference type="SUPFAM" id="SSF48726">
    <property type="entry name" value="Immunoglobulin"/>
    <property type="match status" value="1"/>
</dbReference>
<sequence>SGRGIKSSACEQLDSESGLLGLIPRQLEKLGGQTVTMECTFSTGYQNYYLFWYRQQRSGAMDFLFRTDESNDEKNGAGRRFSAEFRKSFKFFSLTIKELEPTDSAIYFFALWEDTVRRLIGIPVQNPPPGLSHHEKHNCRVESPGPDRWLNQMMGLINVSLPTVGLLLIPEPSPAVHPPERSKGEHVQ</sequence>
<dbReference type="Ensembl" id="ENSTMTT00000007287.1">
    <property type="protein sequence ID" value="ENSTMTP00000007048.1"/>
    <property type="gene ID" value="ENSTMTG00000005141.1"/>
</dbReference>
<evidence type="ECO:0000313" key="7">
    <source>
        <dbReference type="Ensembl" id="ENSTMTP00000007048.1"/>
    </source>
</evidence>
<dbReference type="InterPro" id="IPR013783">
    <property type="entry name" value="Ig-like_fold"/>
</dbReference>
<keyword evidence="2" id="KW-1064">Adaptive immunity</keyword>
<dbReference type="Proteomes" id="UP000472274">
    <property type="component" value="Unplaced"/>
</dbReference>
<dbReference type="Gene3D" id="2.60.40.10">
    <property type="entry name" value="Immunoglobulins"/>
    <property type="match status" value="1"/>
</dbReference>
<evidence type="ECO:0000256" key="3">
    <source>
        <dbReference type="ARBA" id="ARBA00023170"/>
    </source>
</evidence>
<keyword evidence="1" id="KW-0732">Signal</keyword>
<protein>
    <recommendedName>
        <fullName evidence="9">Ig-like domain-containing protein</fullName>
    </recommendedName>
</protein>
<reference evidence="7" key="1">
    <citation type="submission" date="2025-08" db="UniProtKB">
        <authorList>
            <consortium name="Ensembl"/>
        </authorList>
    </citation>
    <scope>IDENTIFICATION</scope>
</reference>
<dbReference type="PANTHER" id="PTHR19367">
    <property type="entry name" value="T-CELL RECEPTOR ALPHA CHAIN V REGION"/>
    <property type="match status" value="1"/>
</dbReference>
<dbReference type="InterPro" id="IPR036179">
    <property type="entry name" value="Ig-like_dom_sf"/>
</dbReference>
<dbReference type="SMART" id="SM00406">
    <property type="entry name" value="IGv"/>
    <property type="match status" value="1"/>
</dbReference>
<evidence type="ECO:0000256" key="2">
    <source>
        <dbReference type="ARBA" id="ARBA00023130"/>
    </source>
</evidence>
<name>A0A674IG05_9SAUR</name>
<dbReference type="InterPro" id="IPR013106">
    <property type="entry name" value="Ig_V-set"/>
</dbReference>
<dbReference type="PANTHER" id="PTHR19367:SF45">
    <property type="entry name" value="IG-LIKE DOMAIN-CONTAINING PROTEIN"/>
    <property type="match status" value="1"/>
</dbReference>
<dbReference type="InterPro" id="IPR051287">
    <property type="entry name" value="TCR_variable_region"/>
</dbReference>
<proteinExistence type="predicted"/>
<dbReference type="InParanoid" id="A0A674IG05"/>
<organism evidence="7 8">
    <name type="scientific">Terrapene triunguis</name>
    <name type="common">Three-toed box turtle</name>
    <dbReference type="NCBI Taxonomy" id="2587831"/>
    <lineage>
        <taxon>Eukaryota</taxon>
        <taxon>Metazoa</taxon>
        <taxon>Chordata</taxon>
        <taxon>Craniata</taxon>
        <taxon>Vertebrata</taxon>
        <taxon>Euteleostomi</taxon>
        <taxon>Archelosauria</taxon>
        <taxon>Testudinata</taxon>
        <taxon>Testudines</taxon>
        <taxon>Cryptodira</taxon>
        <taxon>Durocryptodira</taxon>
        <taxon>Testudinoidea</taxon>
        <taxon>Emydidae</taxon>
        <taxon>Terrapene</taxon>
    </lineage>
</organism>
<keyword evidence="3" id="KW-0675">Receptor</keyword>
<keyword evidence="4" id="KW-0393">Immunoglobulin domain</keyword>
<accession>A0A674IG05</accession>
<reference evidence="7" key="2">
    <citation type="submission" date="2025-09" db="UniProtKB">
        <authorList>
            <consortium name="Ensembl"/>
        </authorList>
    </citation>
    <scope>IDENTIFICATION</scope>
</reference>
<dbReference type="GO" id="GO:0002250">
    <property type="term" value="P:adaptive immune response"/>
    <property type="evidence" value="ECO:0007669"/>
    <property type="project" value="UniProtKB-KW"/>
</dbReference>
<dbReference type="InterPro" id="IPR003599">
    <property type="entry name" value="Ig_sub"/>
</dbReference>
<dbReference type="Pfam" id="PF07686">
    <property type="entry name" value="V-set"/>
    <property type="match status" value="1"/>
</dbReference>
<keyword evidence="2" id="KW-0391">Immunity</keyword>
<evidence type="ECO:0000256" key="1">
    <source>
        <dbReference type="ARBA" id="ARBA00022729"/>
    </source>
</evidence>
<keyword evidence="8" id="KW-1185">Reference proteome</keyword>
<dbReference type="GeneTree" id="ENSGT00940000163507"/>
<dbReference type="AlphaFoldDB" id="A0A674IG05"/>
<feature type="domain" description="Immunoglobulin" evidence="6">
    <location>
        <begin position="24"/>
        <end position="142"/>
    </location>
</feature>
<feature type="domain" description="Immunoglobulin V-set" evidence="5">
    <location>
        <begin position="34"/>
        <end position="111"/>
    </location>
</feature>
<evidence type="ECO:0000256" key="4">
    <source>
        <dbReference type="ARBA" id="ARBA00023319"/>
    </source>
</evidence>
<dbReference type="CDD" id="cd00099">
    <property type="entry name" value="IgV"/>
    <property type="match status" value="1"/>
</dbReference>
<evidence type="ECO:0000259" key="5">
    <source>
        <dbReference type="SMART" id="SM00406"/>
    </source>
</evidence>
<evidence type="ECO:0000259" key="6">
    <source>
        <dbReference type="SMART" id="SM00409"/>
    </source>
</evidence>
<evidence type="ECO:0000313" key="8">
    <source>
        <dbReference type="Proteomes" id="UP000472274"/>
    </source>
</evidence>
<evidence type="ECO:0008006" key="9">
    <source>
        <dbReference type="Google" id="ProtNLM"/>
    </source>
</evidence>